<dbReference type="SUPFAM" id="SSF55729">
    <property type="entry name" value="Acyl-CoA N-acyltransferases (Nat)"/>
    <property type="match status" value="1"/>
</dbReference>
<evidence type="ECO:0000256" key="1">
    <source>
        <dbReference type="ARBA" id="ARBA00022679"/>
    </source>
</evidence>
<keyword evidence="1" id="KW-0808">Transferase</keyword>
<reference evidence="4" key="2">
    <citation type="submission" date="2025-08" db="UniProtKB">
        <authorList>
            <consortium name="Ensembl"/>
        </authorList>
    </citation>
    <scope>IDENTIFICATION</scope>
</reference>
<reference evidence="4" key="3">
    <citation type="submission" date="2025-09" db="UniProtKB">
        <authorList>
            <consortium name="Ensembl"/>
        </authorList>
    </citation>
    <scope>IDENTIFICATION</scope>
</reference>
<keyword evidence="2" id="KW-0812">Transmembrane</keyword>
<dbReference type="Proteomes" id="UP000005215">
    <property type="component" value="Unassembled WGS sequence"/>
</dbReference>
<dbReference type="AlphaFoldDB" id="A0A287D9Y8"/>
<name>A0A287D9Y8_ICTTR</name>
<dbReference type="InParanoid" id="A0A287D9Y8"/>
<evidence type="ECO:0000256" key="2">
    <source>
        <dbReference type="SAM" id="Phobius"/>
    </source>
</evidence>
<dbReference type="PANTHER" id="PTHR13947">
    <property type="entry name" value="GNAT FAMILY N-ACETYLTRANSFERASE"/>
    <property type="match status" value="1"/>
</dbReference>
<dbReference type="STRING" id="43179.ENSSTOP00000030377"/>
<protein>
    <recommendedName>
        <fullName evidence="3">N-acetyltransferase domain-containing protein</fullName>
    </recommendedName>
</protein>
<dbReference type="InterPro" id="IPR000182">
    <property type="entry name" value="GNAT_dom"/>
</dbReference>
<dbReference type="PROSITE" id="PS51186">
    <property type="entry name" value="GNAT"/>
    <property type="match status" value="1"/>
</dbReference>
<dbReference type="InterPro" id="IPR016181">
    <property type="entry name" value="Acyl_CoA_acyltransferase"/>
</dbReference>
<dbReference type="InterPro" id="IPR050769">
    <property type="entry name" value="NAT_camello-type"/>
</dbReference>
<accession>A0A287D9Y8</accession>
<feature type="domain" description="N-acetyltransferase" evidence="3">
    <location>
        <begin position="72"/>
        <end position="220"/>
    </location>
</feature>
<keyword evidence="5" id="KW-1185">Reference proteome</keyword>
<organism evidence="4 5">
    <name type="scientific">Ictidomys tridecemlineatus</name>
    <name type="common">Thirteen-lined ground squirrel</name>
    <name type="synonym">Spermophilus tridecemlineatus</name>
    <dbReference type="NCBI Taxonomy" id="43179"/>
    <lineage>
        <taxon>Eukaryota</taxon>
        <taxon>Metazoa</taxon>
        <taxon>Chordata</taxon>
        <taxon>Craniata</taxon>
        <taxon>Vertebrata</taxon>
        <taxon>Euteleostomi</taxon>
        <taxon>Mammalia</taxon>
        <taxon>Eutheria</taxon>
        <taxon>Euarchontoglires</taxon>
        <taxon>Glires</taxon>
        <taxon>Rodentia</taxon>
        <taxon>Sciuromorpha</taxon>
        <taxon>Sciuridae</taxon>
        <taxon>Xerinae</taxon>
        <taxon>Marmotini</taxon>
        <taxon>Ictidomys</taxon>
    </lineage>
</organism>
<dbReference type="PANTHER" id="PTHR13947:SF48">
    <property type="entry name" value="N-ACETYLTRANSFERASE 8-RELATED"/>
    <property type="match status" value="1"/>
</dbReference>
<dbReference type="Pfam" id="PF00583">
    <property type="entry name" value="Acetyltransf_1"/>
    <property type="match status" value="1"/>
</dbReference>
<dbReference type="Gene3D" id="3.40.630.30">
    <property type="match status" value="1"/>
</dbReference>
<sequence>MASYHIRKYQESDNDSVLALFSSGLTEHIPATFRHMLMLPRMLLFLLGVPLTVLLVTSSWLLTIMSSFTLLVFLRLLAAFPWKVHEALCLRTDLADITKNYMSECGSCYWVAESEGQVVGTVSALPVADPPLGKKQLQLLHLSVAKEHRGKGIAKALVRTLIQFARVQGYSEVVLDTSMVQQAALTLYLCMGFQKTGKYLFDKIFKLLDISTIHLTYFFPSVQEHELL</sequence>
<keyword evidence="2" id="KW-1133">Transmembrane helix</keyword>
<evidence type="ECO:0000259" key="3">
    <source>
        <dbReference type="PROSITE" id="PS51186"/>
    </source>
</evidence>
<dbReference type="GeneTree" id="ENSGT00950000182932"/>
<dbReference type="EMBL" id="AGTP01023967">
    <property type="status" value="NOT_ANNOTATED_CDS"/>
    <property type="molecule type" value="Genomic_DNA"/>
</dbReference>
<evidence type="ECO:0000313" key="4">
    <source>
        <dbReference type="Ensembl" id="ENSSTOP00000030377.1"/>
    </source>
</evidence>
<dbReference type="Ensembl" id="ENSSTOT00000033584.1">
    <property type="protein sequence ID" value="ENSSTOP00000030377.1"/>
    <property type="gene ID" value="ENSSTOG00000031128.1"/>
</dbReference>
<keyword evidence="2" id="KW-0472">Membrane</keyword>
<reference evidence="5" key="1">
    <citation type="submission" date="2011-11" db="EMBL/GenBank/DDBJ databases">
        <title>The Draft Genome of Spermophilus tridecemlineatus.</title>
        <authorList>
            <consortium name="The Broad Institute Genome Assembly &amp; Analysis Group"/>
            <consortium name="Computational R&amp;D Group"/>
            <consortium name="and Sequencing Platform"/>
            <person name="Di Palma F."/>
            <person name="Alfoldi J."/>
            <person name="Johnson J."/>
            <person name="Berlin A."/>
            <person name="Gnerre S."/>
            <person name="Jaffe D."/>
            <person name="MacCallum I."/>
            <person name="Young S."/>
            <person name="Walker B.J."/>
            <person name="Lindblad-Toh K."/>
        </authorList>
    </citation>
    <scope>NUCLEOTIDE SEQUENCE [LARGE SCALE GENOMIC DNA]</scope>
</reference>
<proteinExistence type="predicted"/>
<dbReference type="GO" id="GO:0008080">
    <property type="term" value="F:N-acetyltransferase activity"/>
    <property type="evidence" value="ECO:0007669"/>
    <property type="project" value="InterPro"/>
</dbReference>
<dbReference type="CDD" id="cd04301">
    <property type="entry name" value="NAT_SF"/>
    <property type="match status" value="1"/>
</dbReference>
<feature type="transmembrane region" description="Helical" evidence="2">
    <location>
        <begin position="43"/>
        <end position="62"/>
    </location>
</feature>
<evidence type="ECO:0000313" key="5">
    <source>
        <dbReference type="Proteomes" id="UP000005215"/>
    </source>
</evidence>